<comment type="caution">
    <text evidence="3">The sequence shown here is derived from an EMBL/GenBank/DDBJ whole genome shotgun (WGS) entry which is preliminary data.</text>
</comment>
<keyword evidence="1" id="KW-1133">Transmembrane helix</keyword>
<dbReference type="GO" id="GO:0006508">
    <property type="term" value="P:proteolysis"/>
    <property type="evidence" value="ECO:0007669"/>
    <property type="project" value="UniProtKB-KW"/>
</dbReference>
<dbReference type="RefSeq" id="WP_039634078.1">
    <property type="nucleotide sequence ID" value="NZ_AYSO01000017.1"/>
</dbReference>
<feature type="transmembrane region" description="Helical" evidence="1">
    <location>
        <begin position="172"/>
        <end position="189"/>
    </location>
</feature>
<keyword evidence="1" id="KW-0472">Membrane</keyword>
<feature type="transmembrane region" description="Helical" evidence="1">
    <location>
        <begin position="196"/>
        <end position="215"/>
    </location>
</feature>
<dbReference type="InterPro" id="IPR003675">
    <property type="entry name" value="Rce1/LyrA-like_dom"/>
</dbReference>
<evidence type="ECO:0000313" key="3">
    <source>
        <dbReference type="EMBL" id="KIE46067.1"/>
    </source>
</evidence>
<feature type="transmembrane region" description="Helical" evidence="1">
    <location>
        <begin position="235"/>
        <end position="256"/>
    </location>
</feature>
<feature type="transmembrane region" description="Helical" evidence="1">
    <location>
        <begin position="36"/>
        <end position="57"/>
    </location>
</feature>
<dbReference type="GO" id="GO:0080120">
    <property type="term" value="P:CAAX-box protein maturation"/>
    <property type="evidence" value="ECO:0007669"/>
    <property type="project" value="UniProtKB-ARBA"/>
</dbReference>
<feature type="transmembrane region" description="Helical" evidence="1">
    <location>
        <begin position="149"/>
        <end position="166"/>
    </location>
</feature>
<dbReference type="AlphaFoldDB" id="A0A0C1QYG3"/>
<dbReference type="STRING" id="29341.RSJ17_15225"/>
<evidence type="ECO:0000256" key="1">
    <source>
        <dbReference type="SAM" id="Phobius"/>
    </source>
</evidence>
<feature type="transmembrane region" description="Helical" evidence="1">
    <location>
        <begin position="77"/>
        <end position="97"/>
    </location>
</feature>
<gene>
    <name evidence="3" type="ORF">U732_2061</name>
</gene>
<keyword evidence="3" id="KW-0645">Protease</keyword>
<sequence length="309" mass="34367">MKKTLKANLFGMIVIILMILLSFTVQLKLMEANFSIFSNVAITQVLGFFLPVVIYLLITKENVRDTLKLNKLPLKDIILIILLAIACQPLVMGLSGISSTISPNSFSSVMMNPVSETSMLLTIFFVGVVPAVFEELVYRGIILSGYDNVSIKTAAIFSGLYFAYMHLDIQRLLYTLALGILFGYLVRITKSIYSSMLCHFLVNSIQMAFLKVMMGKNEHMDSASQSIKDLPGSEQITTIITLIIMIAVGILLIKLIMNKLKKNHKLDSVELDEDTLAEKPVNWPFIVTTIIFVTIVVLNYIALSVLNAA</sequence>
<dbReference type="Proteomes" id="UP000031366">
    <property type="component" value="Unassembled WGS sequence"/>
</dbReference>
<keyword evidence="1" id="KW-0812">Transmembrane</keyword>
<protein>
    <submittedName>
        <fullName evidence="3">CAAX protease self-immunity family protein</fullName>
    </submittedName>
</protein>
<dbReference type="Pfam" id="PF02517">
    <property type="entry name" value="Rce1-like"/>
    <property type="match status" value="1"/>
</dbReference>
<feature type="transmembrane region" description="Helical" evidence="1">
    <location>
        <begin position="117"/>
        <end position="137"/>
    </location>
</feature>
<keyword evidence="3" id="KW-0378">Hydrolase</keyword>
<evidence type="ECO:0000259" key="2">
    <source>
        <dbReference type="Pfam" id="PF02517"/>
    </source>
</evidence>
<name>A0A0C1QYG3_9CLOT</name>
<feature type="domain" description="CAAX prenyl protease 2/Lysostaphin resistance protein A-like" evidence="2">
    <location>
        <begin position="119"/>
        <end position="204"/>
    </location>
</feature>
<dbReference type="OrthoDB" id="2035856at2"/>
<feature type="transmembrane region" description="Helical" evidence="1">
    <location>
        <begin position="7"/>
        <end position="24"/>
    </location>
</feature>
<organism evidence="3 4">
    <name type="scientific">Clostridium argentinense CDC 2741</name>
    <dbReference type="NCBI Taxonomy" id="1418104"/>
    <lineage>
        <taxon>Bacteria</taxon>
        <taxon>Bacillati</taxon>
        <taxon>Bacillota</taxon>
        <taxon>Clostridia</taxon>
        <taxon>Eubacteriales</taxon>
        <taxon>Clostridiaceae</taxon>
        <taxon>Clostridium</taxon>
    </lineage>
</organism>
<dbReference type="GO" id="GO:0004175">
    <property type="term" value="F:endopeptidase activity"/>
    <property type="evidence" value="ECO:0007669"/>
    <property type="project" value="UniProtKB-ARBA"/>
</dbReference>
<evidence type="ECO:0000313" key="4">
    <source>
        <dbReference type="Proteomes" id="UP000031366"/>
    </source>
</evidence>
<reference evidence="3 4" key="1">
    <citation type="journal article" date="2015" name="Infect. Genet. Evol.">
        <title>Genomic sequences of six botulinum neurotoxin-producing strains representing three clostridial species illustrate the mobility and diversity of botulinum neurotoxin genes.</title>
        <authorList>
            <person name="Smith T.J."/>
            <person name="Hill K.K."/>
            <person name="Xie G."/>
            <person name="Foley B.T."/>
            <person name="Williamson C.H."/>
            <person name="Foster J.T."/>
            <person name="Johnson S.L."/>
            <person name="Chertkov O."/>
            <person name="Teshima H."/>
            <person name="Gibbons H.S."/>
            <person name="Johnsky L.A."/>
            <person name="Karavis M.A."/>
            <person name="Smith L.A."/>
        </authorList>
    </citation>
    <scope>NUCLEOTIDE SEQUENCE [LARGE SCALE GENOMIC DNA]</scope>
    <source>
        <strain evidence="3 4">CDC 2741</strain>
    </source>
</reference>
<dbReference type="EMBL" id="AYSO01000017">
    <property type="protein sequence ID" value="KIE46067.1"/>
    <property type="molecule type" value="Genomic_DNA"/>
</dbReference>
<keyword evidence="4" id="KW-1185">Reference proteome</keyword>
<feature type="transmembrane region" description="Helical" evidence="1">
    <location>
        <begin position="285"/>
        <end position="306"/>
    </location>
</feature>
<proteinExistence type="predicted"/>
<accession>A0A0C1QYG3</accession>